<evidence type="ECO:0000259" key="6">
    <source>
        <dbReference type="PROSITE" id="PS51898"/>
    </source>
</evidence>
<dbReference type="InterPro" id="IPR050808">
    <property type="entry name" value="Phage_Integrase"/>
</dbReference>
<evidence type="ECO:0000256" key="4">
    <source>
        <dbReference type="ARBA" id="ARBA00023172"/>
    </source>
</evidence>
<keyword evidence="2" id="KW-0229">DNA integration</keyword>
<reference evidence="9" key="1">
    <citation type="submission" date="2019-12" db="EMBL/GenBank/DDBJ databases">
        <title>Complete genome of Terracaulis silvestris 0127_4.</title>
        <authorList>
            <person name="Vieira S."/>
            <person name="Riedel T."/>
            <person name="Sproer C."/>
            <person name="Pascual J."/>
            <person name="Boedeker C."/>
            <person name="Overmann J."/>
        </authorList>
    </citation>
    <scope>NUCLEOTIDE SEQUENCE [LARGE SCALE GENOMIC DNA]</scope>
    <source>
        <strain evidence="9">0127_4</strain>
    </source>
</reference>
<dbReference type="GO" id="GO:0003677">
    <property type="term" value="F:DNA binding"/>
    <property type="evidence" value="ECO:0007669"/>
    <property type="project" value="UniProtKB-UniRule"/>
</dbReference>
<evidence type="ECO:0000256" key="1">
    <source>
        <dbReference type="ARBA" id="ARBA00008857"/>
    </source>
</evidence>
<evidence type="ECO:0000256" key="2">
    <source>
        <dbReference type="ARBA" id="ARBA00022908"/>
    </source>
</evidence>
<accession>A0A6I6ML88</accession>
<evidence type="ECO:0000313" key="9">
    <source>
        <dbReference type="Proteomes" id="UP000431269"/>
    </source>
</evidence>
<evidence type="ECO:0000256" key="3">
    <source>
        <dbReference type="ARBA" id="ARBA00023125"/>
    </source>
</evidence>
<dbReference type="EMBL" id="CP047045">
    <property type="protein sequence ID" value="QGZ93427.1"/>
    <property type="molecule type" value="Genomic_DNA"/>
</dbReference>
<protein>
    <submittedName>
        <fullName evidence="8">Prophage CPS-53 integrase</fullName>
    </submittedName>
</protein>
<keyword evidence="4" id="KW-0233">DNA recombination</keyword>
<feature type="domain" description="Core-binding (CB)" evidence="7">
    <location>
        <begin position="94"/>
        <end position="175"/>
    </location>
</feature>
<dbReference type="PANTHER" id="PTHR30629:SF2">
    <property type="entry name" value="PROPHAGE INTEGRASE INTS-RELATED"/>
    <property type="match status" value="1"/>
</dbReference>
<dbReference type="PANTHER" id="PTHR30629">
    <property type="entry name" value="PROPHAGE INTEGRASE"/>
    <property type="match status" value="1"/>
</dbReference>
<dbReference type="Pfam" id="PF13356">
    <property type="entry name" value="Arm-DNA-bind_3"/>
    <property type="match status" value="1"/>
</dbReference>
<dbReference type="InterPro" id="IPR013762">
    <property type="entry name" value="Integrase-like_cat_sf"/>
</dbReference>
<dbReference type="AlphaFoldDB" id="A0A6I6ML88"/>
<dbReference type="CDD" id="cd00801">
    <property type="entry name" value="INT_P4_C"/>
    <property type="match status" value="1"/>
</dbReference>
<gene>
    <name evidence="8" type="primary">intS</name>
    <name evidence="8" type="ORF">DSM104635_00237</name>
</gene>
<keyword evidence="3 5" id="KW-0238">DNA-binding</keyword>
<dbReference type="InterPro" id="IPR053876">
    <property type="entry name" value="Phage_int_M"/>
</dbReference>
<dbReference type="GO" id="GO:0015074">
    <property type="term" value="P:DNA integration"/>
    <property type="evidence" value="ECO:0007669"/>
    <property type="project" value="UniProtKB-KW"/>
</dbReference>
<dbReference type="PROSITE" id="PS51900">
    <property type="entry name" value="CB"/>
    <property type="match status" value="1"/>
</dbReference>
<dbReference type="Proteomes" id="UP000431269">
    <property type="component" value="Chromosome"/>
</dbReference>
<organism evidence="8 9">
    <name type="scientific">Terricaulis silvestris</name>
    <dbReference type="NCBI Taxonomy" id="2686094"/>
    <lineage>
        <taxon>Bacteria</taxon>
        <taxon>Pseudomonadati</taxon>
        <taxon>Pseudomonadota</taxon>
        <taxon>Alphaproteobacteria</taxon>
        <taxon>Caulobacterales</taxon>
        <taxon>Caulobacteraceae</taxon>
        <taxon>Terricaulis</taxon>
    </lineage>
</organism>
<dbReference type="InterPro" id="IPR011010">
    <property type="entry name" value="DNA_brk_join_enz"/>
</dbReference>
<sequence>MHPHFALTPLRTRSLKLAGRYADGNGLYLVVDSSGAKRWLLRTVVQGRRRDIGLGGLRLVTLAEAREAARTYRKIARDGGDPLAERRKARQTAPTFTEAARAVHKQHAPAWRNPKHGDQWINSLTDYAFPIIGAMRVDQITAPDVLRVLSPIWLAKAETARRVRQRMRSVFDWAKASGHRSGDNPVDGVARGLPKQPDRQRHHAALPYAEIARFIRSLRASTVGEPAKLAFELLILTATRTSETLNAGWTEFDLDERIWTIPPERMKAGRAHRIPLSPRAVEILARAKELAGDSTLVFPGRKRETPMSNMVFLTTLRRMDLEVTAHGFRSGFRDWAAERTNFAREVCEMALAHTIRDKAEAAYRRGDLLDKRRQLMSAWAAYATAKSADIVPLRAG</sequence>
<dbReference type="Gene3D" id="3.30.160.390">
    <property type="entry name" value="Integrase, DNA-binding domain"/>
    <property type="match status" value="1"/>
</dbReference>
<dbReference type="PROSITE" id="PS51898">
    <property type="entry name" value="TYR_RECOMBINASE"/>
    <property type="match status" value="1"/>
</dbReference>
<dbReference type="Pfam" id="PF22022">
    <property type="entry name" value="Phage_int_M"/>
    <property type="match status" value="1"/>
</dbReference>
<dbReference type="KEGG" id="tsv:DSM104635_00237"/>
<dbReference type="Pfam" id="PF00589">
    <property type="entry name" value="Phage_integrase"/>
    <property type="match status" value="1"/>
</dbReference>
<dbReference type="Gene3D" id="1.10.150.130">
    <property type="match status" value="1"/>
</dbReference>
<dbReference type="InterPro" id="IPR002104">
    <property type="entry name" value="Integrase_catalytic"/>
</dbReference>
<dbReference type="InterPro" id="IPR038488">
    <property type="entry name" value="Integrase_DNA-bd_sf"/>
</dbReference>
<dbReference type="InterPro" id="IPR010998">
    <property type="entry name" value="Integrase_recombinase_N"/>
</dbReference>
<proteinExistence type="inferred from homology"/>
<dbReference type="Gene3D" id="1.10.443.10">
    <property type="entry name" value="Intergrase catalytic core"/>
    <property type="match status" value="1"/>
</dbReference>
<dbReference type="InterPro" id="IPR025166">
    <property type="entry name" value="Integrase_DNA_bind_dom"/>
</dbReference>
<dbReference type="SUPFAM" id="SSF56349">
    <property type="entry name" value="DNA breaking-rejoining enzymes"/>
    <property type="match status" value="1"/>
</dbReference>
<evidence type="ECO:0000259" key="7">
    <source>
        <dbReference type="PROSITE" id="PS51900"/>
    </source>
</evidence>
<feature type="domain" description="Tyr recombinase" evidence="6">
    <location>
        <begin position="201"/>
        <end position="376"/>
    </location>
</feature>
<dbReference type="InterPro" id="IPR044068">
    <property type="entry name" value="CB"/>
</dbReference>
<keyword evidence="9" id="KW-1185">Reference proteome</keyword>
<evidence type="ECO:0000313" key="8">
    <source>
        <dbReference type="EMBL" id="QGZ93427.1"/>
    </source>
</evidence>
<comment type="similarity">
    <text evidence="1">Belongs to the 'phage' integrase family.</text>
</comment>
<evidence type="ECO:0000256" key="5">
    <source>
        <dbReference type="PROSITE-ProRule" id="PRU01248"/>
    </source>
</evidence>
<name>A0A6I6ML88_9CAUL</name>
<dbReference type="GO" id="GO:0006310">
    <property type="term" value="P:DNA recombination"/>
    <property type="evidence" value="ECO:0007669"/>
    <property type="project" value="UniProtKB-KW"/>
</dbReference>
<dbReference type="RefSeq" id="WP_158764431.1">
    <property type="nucleotide sequence ID" value="NZ_CP047045.1"/>
</dbReference>